<proteinExistence type="predicted"/>
<comment type="caution">
    <text evidence="1">The sequence shown here is derived from an EMBL/GenBank/DDBJ whole genome shotgun (WGS) entry which is preliminary data.</text>
</comment>
<dbReference type="EMBL" id="STGY01000001">
    <property type="protein sequence ID" value="THV43603.1"/>
    <property type="molecule type" value="Genomic_DNA"/>
</dbReference>
<reference evidence="1 2" key="2">
    <citation type="submission" date="2019-05" db="EMBL/GenBank/DDBJ databases">
        <title>Glycomyces buryatensis sp. nov.</title>
        <authorList>
            <person name="Nikitina E."/>
        </authorList>
    </citation>
    <scope>NUCLEOTIDE SEQUENCE [LARGE SCALE GENOMIC DNA]</scope>
    <source>
        <strain evidence="1 2">18</strain>
    </source>
</reference>
<dbReference type="AlphaFoldDB" id="A0A4S8QG21"/>
<organism evidence="1 2">
    <name type="scientific">Glycomyces buryatensis</name>
    <dbReference type="NCBI Taxonomy" id="2570927"/>
    <lineage>
        <taxon>Bacteria</taxon>
        <taxon>Bacillati</taxon>
        <taxon>Actinomycetota</taxon>
        <taxon>Actinomycetes</taxon>
        <taxon>Glycomycetales</taxon>
        <taxon>Glycomycetaceae</taxon>
        <taxon>Glycomyces</taxon>
    </lineage>
</organism>
<dbReference type="OrthoDB" id="5180567at2"/>
<evidence type="ECO:0000313" key="2">
    <source>
        <dbReference type="Proteomes" id="UP000308760"/>
    </source>
</evidence>
<reference evidence="2" key="1">
    <citation type="submission" date="2019-04" db="EMBL/GenBank/DDBJ databases">
        <title>Nocardioides xinjiangensis sp. nov.</title>
        <authorList>
            <person name="Liu S."/>
        </authorList>
    </citation>
    <scope>NUCLEOTIDE SEQUENCE [LARGE SCALE GENOMIC DNA]</scope>
    <source>
        <strain evidence="2">18</strain>
    </source>
</reference>
<keyword evidence="2" id="KW-1185">Reference proteome</keyword>
<accession>A0A4S8QG21</accession>
<sequence length="300" mass="31897">MFNKELMPPIRRVAAGVRALPRLALQWHHIAEMWPRLPFVVAVVVSLVLLGAAVGPGSDLDERVSPVDEIDMSDESVRHTNSYSETPGELEIAEVGFGTVTDSDGGTHVSVGAVLRNPNDKELLPGVLTVNGPGEDGATVKLGELYLDYIPAGSEMPVGAVLEGSAAGVDLDELQLVAEQSFLVDHGGADVGYEWPGPPEIEVVGVEPLFVPEGSRVEFRVTMPADDEPMVDVRVGVIFRDAQGRIVGGMPAVGDPFSPSDWLSNYLLVPSGTSTQFLELPAGLVPDGADLDRIEIGPYK</sequence>
<evidence type="ECO:0000313" key="1">
    <source>
        <dbReference type="EMBL" id="THV43603.1"/>
    </source>
</evidence>
<gene>
    <name evidence="1" type="ORF">FAB82_00670</name>
</gene>
<dbReference type="Proteomes" id="UP000308760">
    <property type="component" value="Unassembled WGS sequence"/>
</dbReference>
<dbReference type="RefSeq" id="WP_136532601.1">
    <property type="nucleotide sequence ID" value="NZ_STGY01000001.1"/>
</dbReference>
<protein>
    <submittedName>
        <fullName evidence="1">Uncharacterized protein</fullName>
    </submittedName>
</protein>
<name>A0A4S8QG21_9ACTN</name>